<accession>A0A1G2G627</accession>
<dbReference type="Proteomes" id="UP000177785">
    <property type="component" value="Unassembled WGS sequence"/>
</dbReference>
<sequence>MALASRDIRDFECDKVVRILQADGGYARIRVQTIDRDLYLCVEPKEGDPGREAAVAFIVEIFEILKKQVFVPVAQGPVNAPVEKISLLRTWLNRDDYPIIRTINAILELDPEPNSELVQAQDSL</sequence>
<dbReference type="AlphaFoldDB" id="A0A1G2G627"/>
<comment type="caution">
    <text evidence="1">The sequence shown here is derived from an EMBL/GenBank/DDBJ whole genome shotgun (WGS) entry which is preliminary data.</text>
</comment>
<dbReference type="STRING" id="1802115.A2756_02240"/>
<reference evidence="1 2" key="1">
    <citation type="journal article" date="2016" name="Nat. Commun.">
        <title>Thousands of microbial genomes shed light on interconnected biogeochemical processes in an aquifer system.</title>
        <authorList>
            <person name="Anantharaman K."/>
            <person name="Brown C.T."/>
            <person name="Hug L.A."/>
            <person name="Sharon I."/>
            <person name="Castelle C.J."/>
            <person name="Probst A.J."/>
            <person name="Thomas B.C."/>
            <person name="Singh A."/>
            <person name="Wilkins M.J."/>
            <person name="Karaoz U."/>
            <person name="Brodie E.L."/>
            <person name="Williams K.H."/>
            <person name="Hubbard S.S."/>
            <person name="Banfield J.F."/>
        </authorList>
    </citation>
    <scope>NUCLEOTIDE SEQUENCE [LARGE SCALE GENOMIC DNA]</scope>
</reference>
<evidence type="ECO:0000313" key="2">
    <source>
        <dbReference type="Proteomes" id="UP000177785"/>
    </source>
</evidence>
<proteinExistence type="predicted"/>
<evidence type="ECO:0000313" key="1">
    <source>
        <dbReference type="EMBL" id="OGZ45705.1"/>
    </source>
</evidence>
<organism evidence="1 2">
    <name type="scientific">Candidatus Ryanbacteria bacterium RIFCSPHIGHO2_01_FULL_48_27</name>
    <dbReference type="NCBI Taxonomy" id="1802115"/>
    <lineage>
        <taxon>Bacteria</taxon>
        <taxon>Candidatus Ryaniibacteriota</taxon>
    </lineage>
</organism>
<gene>
    <name evidence="1" type="ORF">A2756_02240</name>
</gene>
<protein>
    <submittedName>
        <fullName evidence="1">Uncharacterized protein</fullName>
    </submittedName>
</protein>
<name>A0A1G2G627_9BACT</name>
<dbReference type="EMBL" id="MHNL01000005">
    <property type="protein sequence ID" value="OGZ45705.1"/>
    <property type="molecule type" value="Genomic_DNA"/>
</dbReference>